<proteinExistence type="predicted"/>
<evidence type="ECO:0000313" key="2">
    <source>
        <dbReference type="Proteomes" id="UP000823862"/>
    </source>
</evidence>
<comment type="caution">
    <text evidence="1">The sequence shown here is derived from an EMBL/GenBank/DDBJ whole genome shotgun (WGS) entry which is preliminary data.</text>
</comment>
<reference evidence="1" key="2">
    <citation type="submission" date="2021-04" db="EMBL/GenBank/DDBJ databases">
        <authorList>
            <person name="Gilroy R."/>
        </authorList>
    </citation>
    <scope>NUCLEOTIDE SEQUENCE</scope>
    <source>
        <strain evidence="1">ChiHjej12B11-9795</strain>
    </source>
</reference>
<name>A0A9D2HWS5_9BACE</name>
<sequence length="78" mass="8979">MPTVLDLFGLKFIIFTADHQPPHCHVKSSNGAAKFIIKDKVECVESTLKPKEQKLAEYVLEENLENIQEAWKRIHGEF</sequence>
<dbReference type="InterPro" id="IPR025427">
    <property type="entry name" value="DUF4160"/>
</dbReference>
<dbReference type="AlphaFoldDB" id="A0A9D2HWS5"/>
<dbReference type="EMBL" id="DWZI01000036">
    <property type="protein sequence ID" value="HJA85874.1"/>
    <property type="molecule type" value="Genomic_DNA"/>
</dbReference>
<gene>
    <name evidence="1" type="ORF">H9950_06755</name>
</gene>
<organism evidence="1 2">
    <name type="scientific">Candidatus Bacteroides avicola</name>
    <dbReference type="NCBI Taxonomy" id="2838468"/>
    <lineage>
        <taxon>Bacteria</taxon>
        <taxon>Pseudomonadati</taxon>
        <taxon>Bacteroidota</taxon>
        <taxon>Bacteroidia</taxon>
        <taxon>Bacteroidales</taxon>
        <taxon>Bacteroidaceae</taxon>
        <taxon>Bacteroides</taxon>
    </lineage>
</organism>
<reference evidence="1" key="1">
    <citation type="journal article" date="2021" name="PeerJ">
        <title>Extensive microbial diversity within the chicken gut microbiome revealed by metagenomics and culture.</title>
        <authorList>
            <person name="Gilroy R."/>
            <person name="Ravi A."/>
            <person name="Getino M."/>
            <person name="Pursley I."/>
            <person name="Horton D.L."/>
            <person name="Alikhan N.F."/>
            <person name="Baker D."/>
            <person name="Gharbi K."/>
            <person name="Hall N."/>
            <person name="Watson M."/>
            <person name="Adriaenssens E.M."/>
            <person name="Foster-Nyarko E."/>
            <person name="Jarju S."/>
            <person name="Secka A."/>
            <person name="Antonio M."/>
            <person name="Oren A."/>
            <person name="Chaudhuri R.R."/>
            <person name="La Ragione R."/>
            <person name="Hildebrand F."/>
            <person name="Pallen M.J."/>
        </authorList>
    </citation>
    <scope>NUCLEOTIDE SEQUENCE</scope>
    <source>
        <strain evidence="1">ChiHjej12B11-9795</strain>
    </source>
</reference>
<protein>
    <submittedName>
        <fullName evidence="1">DUF4160 domain-containing protein</fullName>
    </submittedName>
</protein>
<evidence type="ECO:0000313" key="1">
    <source>
        <dbReference type="EMBL" id="HJA85874.1"/>
    </source>
</evidence>
<dbReference type="Proteomes" id="UP000823862">
    <property type="component" value="Unassembled WGS sequence"/>
</dbReference>
<accession>A0A9D2HWS5</accession>
<dbReference type="Pfam" id="PF13711">
    <property type="entry name" value="DUF4160"/>
    <property type="match status" value="1"/>
</dbReference>